<accession>A0A1T5FM28</accession>
<sequence>MSDDGQVKSIIDRVQRLQEEKRTIEDDIKEVYAEARGNGYDVKVLRAVVKHLGKDQNEAAEFDAIFDLYLQSYLSADRPSRAHVARDAGARTREAAQDSKDATPEFQTAAQSEAAAGSIPEQGADERASGNGEVIAAQSAQFVTSSGEGEGAATPADPSPAADAPIKGLAAANAIAARAAQPSAPKADRAEIDIEIPAFLRRTNGGNHPSFGEQA</sequence>
<gene>
    <name evidence="4" type="ORF">SAMN05660750_03352</name>
</gene>
<dbReference type="AlphaFoldDB" id="A0A1T5FM28"/>
<dbReference type="OrthoDB" id="9813793at2"/>
<feature type="coiled-coil region" evidence="1">
    <location>
        <begin position="7"/>
        <end position="34"/>
    </location>
</feature>
<dbReference type="Pfam" id="PF10073">
    <property type="entry name" value="GapR_DNA-bd"/>
    <property type="match status" value="1"/>
</dbReference>
<dbReference type="Proteomes" id="UP000190130">
    <property type="component" value="Unassembled WGS sequence"/>
</dbReference>
<proteinExistence type="predicted"/>
<evidence type="ECO:0000313" key="4">
    <source>
        <dbReference type="EMBL" id="SKB97251.1"/>
    </source>
</evidence>
<feature type="compositionally biased region" description="Low complexity" evidence="2">
    <location>
        <begin position="152"/>
        <end position="165"/>
    </location>
</feature>
<name>A0A1T5FM28_9HYPH</name>
<protein>
    <submittedName>
        <fullName evidence="4">Uncharacterized conserved protein, UPF0335 family</fullName>
    </submittedName>
</protein>
<evidence type="ECO:0000256" key="1">
    <source>
        <dbReference type="SAM" id="Coils"/>
    </source>
</evidence>
<evidence type="ECO:0000259" key="3">
    <source>
        <dbReference type="Pfam" id="PF10073"/>
    </source>
</evidence>
<dbReference type="EMBL" id="FUYX01000009">
    <property type="protein sequence ID" value="SKB97251.1"/>
    <property type="molecule type" value="Genomic_DNA"/>
</dbReference>
<feature type="region of interest" description="Disordered" evidence="2">
    <location>
        <begin position="84"/>
        <end position="165"/>
    </location>
</feature>
<evidence type="ECO:0000256" key="2">
    <source>
        <dbReference type="SAM" id="MobiDB-lite"/>
    </source>
</evidence>
<feature type="compositionally biased region" description="Polar residues" evidence="2">
    <location>
        <begin position="138"/>
        <end position="147"/>
    </location>
</feature>
<dbReference type="GO" id="GO:0003677">
    <property type="term" value="F:DNA binding"/>
    <property type="evidence" value="ECO:0007669"/>
    <property type="project" value="InterPro"/>
</dbReference>
<feature type="domain" description="GapR-like DNA-binding" evidence="3">
    <location>
        <begin position="5"/>
        <end position="71"/>
    </location>
</feature>
<dbReference type="InterPro" id="IPR046367">
    <property type="entry name" value="GapR-like_DNA-bd"/>
</dbReference>
<reference evidence="4 5" key="1">
    <citation type="submission" date="2017-02" db="EMBL/GenBank/DDBJ databases">
        <authorList>
            <person name="Peterson S.W."/>
        </authorList>
    </citation>
    <scope>NUCLEOTIDE SEQUENCE [LARGE SCALE GENOMIC DNA]</scope>
    <source>
        <strain evidence="4 5">DSM 9653</strain>
    </source>
</reference>
<evidence type="ECO:0000313" key="5">
    <source>
        <dbReference type="Proteomes" id="UP000190130"/>
    </source>
</evidence>
<organism evidence="4 5">
    <name type="scientific">Bosea thiooxidans</name>
    <dbReference type="NCBI Taxonomy" id="53254"/>
    <lineage>
        <taxon>Bacteria</taxon>
        <taxon>Pseudomonadati</taxon>
        <taxon>Pseudomonadota</taxon>
        <taxon>Alphaproteobacteria</taxon>
        <taxon>Hyphomicrobiales</taxon>
        <taxon>Boseaceae</taxon>
        <taxon>Bosea</taxon>
    </lineage>
</organism>
<keyword evidence="1" id="KW-0175">Coiled coil</keyword>
<feature type="compositionally biased region" description="Basic and acidic residues" evidence="2">
    <location>
        <begin position="84"/>
        <end position="103"/>
    </location>
</feature>